<gene>
    <name evidence="1" type="ORF">BMMGA3_11525</name>
</gene>
<protein>
    <submittedName>
        <fullName evidence="1">Uncharacterized protein</fullName>
    </submittedName>
</protein>
<proteinExistence type="predicted"/>
<reference evidence="1 2" key="1">
    <citation type="journal article" date="2015" name="BMC Genomics">
        <title>Transcriptome analysis of thermophilic methylotrophic Bacillus methanolicus MGA3 using RNA-sequencing provides detailed insights into its previously uncharted transcriptional landscape.</title>
        <authorList>
            <person name="Irla M."/>
            <person name="Neshat A."/>
            <person name="Brautaset T."/>
            <person name="Ruckert C."/>
            <person name="Kalinowski J."/>
            <person name="Wendisch V.F."/>
        </authorList>
    </citation>
    <scope>NUCLEOTIDE SEQUENCE [LARGE SCALE GENOMIC DNA]</scope>
    <source>
        <strain evidence="2">MGA3 / ATCC 53907</strain>
    </source>
</reference>
<sequence>MYEKLQKIGTRMMIGILEDEKAASAAFLVLARPACW</sequence>
<dbReference type="AlphaFoldDB" id="A0A068LSG1"/>
<dbReference type="STRING" id="796606.BMMGA3_11525"/>
<dbReference type="HOGENOM" id="CLU_3354544_0_0_9"/>
<dbReference type="KEGG" id="bmet:BMMGA3_11525"/>
<dbReference type="Proteomes" id="UP000027602">
    <property type="component" value="Chromosome"/>
</dbReference>
<keyword evidence="2" id="KW-1185">Reference proteome</keyword>
<name>A0A068LSG1_BACMM</name>
<organism evidence="1 2">
    <name type="scientific">Bacillus methanolicus (strain MGA3 / ATCC 53907)</name>
    <dbReference type="NCBI Taxonomy" id="796606"/>
    <lineage>
        <taxon>Bacteria</taxon>
        <taxon>Bacillati</taxon>
        <taxon>Bacillota</taxon>
        <taxon>Bacilli</taxon>
        <taxon>Bacillales</taxon>
        <taxon>Bacillaceae</taxon>
        <taxon>Bacillus</taxon>
    </lineage>
</organism>
<evidence type="ECO:0000313" key="1">
    <source>
        <dbReference type="EMBL" id="AIE60701.1"/>
    </source>
</evidence>
<dbReference type="EMBL" id="CP007739">
    <property type="protein sequence ID" value="AIE60701.1"/>
    <property type="molecule type" value="Genomic_DNA"/>
</dbReference>
<evidence type="ECO:0000313" key="2">
    <source>
        <dbReference type="Proteomes" id="UP000027602"/>
    </source>
</evidence>
<accession>A0A068LSG1</accession>